<keyword evidence="1" id="KW-1133">Transmembrane helix</keyword>
<keyword evidence="1" id="KW-0472">Membrane</keyword>
<dbReference type="Proteomes" id="UP000801864">
    <property type="component" value="Unassembled WGS sequence"/>
</dbReference>
<sequence>MAHHMSGTASLEHRELDVRASDWQRYAPIMGGPAVPAVSLTSIVSYMVDIRRSSCMTAATLM</sequence>
<feature type="transmembrane region" description="Helical" evidence="1">
    <location>
        <begin position="26"/>
        <end position="48"/>
    </location>
</feature>
<evidence type="ECO:0000256" key="1">
    <source>
        <dbReference type="SAM" id="Phobius"/>
    </source>
</evidence>
<keyword evidence="1" id="KW-0812">Transmembrane</keyword>
<keyword evidence="3" id="KW-1185">Reference proteome</keyword>
<evidence type="ECO:0000313" key="3">
    <source>
        <dbReference type="Proteomes" id="UP000801864"/>
    </source>
</evidence>
<comment type="caution">
    <text evidence="2">The sequence shown here is derived from an EMBL/GenBank/DDBJ whole genome shotgun (WGS) entry which is preliminary data.</text>
</comment>
<accession>A0A9P5CIR3</accession>
<dbReference type="EMBL" id="QLNT01000002">
    <property type="protein sequence ID" value="KAF3076112.1"/>
    <property type="molecule type" value="Genomic_DNA"/>
</dbReference>
<dbReference type="AlphaFoldDB" id="A0A9P5CIR3"/>
<proteinExistence type="predicted"/>
<reference evidence="2 3" key="1">
    <citation type="submission" date="2018-06" db="EMBL/GenBank/DDBJ databases">
        <title>Genome analysis of cellulolytic fungus Trichoderma lentiforme CFAM-422.</title>
        <authorList>
            <person name="Steindorff A.S."/>
            <person name="Formighieri E.F."/>
            <person name="Midorikawa G.E.O."/>
            <person name="Tamietti M.S."/>
            <person name="Ramos E.Z."/>
            <person name="Silva A.S."/>
            <person name="Bon E.P.S."/>
            <person name="Mendes T.D."/>
            <person name="Damaso M.C.T."/>
            <person name="Favaro L.C.L."/>
        </authorList>
    </citation>
    <scope>NUCLEOTIDE SEQUENCE [LARGE SCALE GENOMIC DNA]</scope>
    <source>
        <strain evidence="2 3">CFAM-422</strain>
    </source>
</reference>
<gene>
    <name evidence="2" type="ORF">CFAM422_001281</name>
</gene>
<evidence type="ECO:0000313" key="2">
    <source>
        <dbReference type="EMBL" id="KAF3076112.1"/>
    </source>
</evidence>
<protein>
    <submittedName>
        <fullName evidence="2">Uncharacterized protein</fullName>
    </submittedName>
</protein>
<name>A0A9P5CIR3_9HYPO</name>
<organism evidence="2 3">
    <name type="scientific">Trichoderma lentiforme</name>
    <dbReference type="NCBI Taxonomy" id="1567552"/>
    <lineage>
        <taxon>Eukaryota</taxon>
        <taxon>Fungi</taxon>
        <taxon>Dikarya</taxon>
        <taxon>Ascomycota</taxon>
        <taxon>Pezizomycotina</taxon>
        <taxon>Sordariomycetes</taxon>
        <taxon>Hypocreomycetidae</taxon>
        <taxon>Hypocreales</taxon>
        <taxon>Hypocreaceae</taxon>
        <taxon>Trichoderma</taxon>
    </lineage>
</organism>